<name>A1S3K5_SHEAM</name>
<dbReference type="eggNOG" id="COG0455">
    <property type="taxonomic scope" value="Bacteria"/>
</dbReference>
<dbReference type="RefSeq" id="WP_011758871.1">
    <property type="nucleotide sequence ID" value="NC_008700.1"/>
</dbReference>
<evidence type="ECO:0000259" key="1">
    <source>
        <dbReference type="Pfam" id="PF08885"/>
    </source>
</evidence>
<sequence>MALAQPYDPSRDEIFWRTAVANIRTGLENFNMLTPKFNIEPHHRISSAGSCFAQHIGNWLTQNDYSYNRSQLNSDEVSSFAFGNIYTPRSLLQWFVCSDDELSEHSVYFEAQSSRYFDLLLPKVADAGYPSLDELLAFRTLVMEETRAQLAQSECFIFTLGLIETWVDRNGICYPSCPGVKFGEYDPEKYQLKVFNYQEIFSDLSELFKQIKVVNPDIRFVLTVSPVPLTATATDDHVLVANGYSKSVLRAVAGAFCQGRDDVSYFPSFELITTPLPGDFRYLENRRTVSEKGVGYVMRHWATSLNGKQTPDASHIEAACDDEMLDAIKKDTSSELGTPLTLIGDSHFGKLAKSFERLGQSCCGGMVMNGSGFAEHKFTLTKDADIMVPLESAESRRLWQPIINNLDSLCRAQRLSESWVLTNIGLQTHKTVPEFIQWMRAERPERLNQIDIEDYLEFFDANMRDQMTIVFRLKEQGHRVMVISDTPFWQYFEDSKGMAPFVMAYMDAMEYAWQQMGVEFFHAARVFNEEVNDPMPYASTFISADGSRDYFHGGDSYYDWLAGKLLPLLKACRIW</sequence>
<protein>
    <recommendedName>
        <fullName evidence="1">GSCFA domain-containing protein</fullName>
    </recommendedName>
</protein>
<dbReference type="KEGG" id="saz:Sama_0753"/>
<dbReference type="Pfam" id="PF08885">
    <property type="entry name" value="GSCFA"/>
    <property type="match status" value="1"/>
</dbReference>
<dbReference type="AlphaFoldDB" id="A1S3K5"/>
<dbReference type="OrthoDB" id="369216at2"/>
<keyword evidence="3" id="KW-1185">Reference proteome</keyword>
<evidence type="ECO:0000313" key="3">
    <source>
        <dbReference type="Proteomes" id="UP000009175"/>
    </source>
</evidence>
<gene>
    <name evidence="2" type="ordered locus">Sama_0753</name>
</gene>
<dbReference type="EMBL" id="CP000507">
    <property type="protein sequence ID" value="ABL98961.1"/>
    <property type="molecule type" value="Genomic_DNA"/>
</dbReference>
<dbReference type="Proteomes" id="UP000009175">
    <property type="component" value="Chromosome"/>
</dbReference>
<organism evidence="2 3">
    <name type="scientific">Shewanella amazonensis (strain ATCC BAA-1098 / SB2B)</name>
    <dbReference type="NCBI Taxonomy" id="326297"/>
    <lineage>
        <taxon>Bacteria</taxon>
        <taxon>Pseudomonadati</taxon>
        <taxon>Pseudomonadota</taxon>
        <taxon>Gammaproteobacteria</taxon>
        <taxon>Alteromonadales</taxon>
        <taxon>Shewanellaceae</taxon>
        <taxon>Shewanella</taxon>
    </lineage>
</organism>
<feature type="domain" description="GSCFA" evidence="1">
    <location>
        <begin position="44"/>
        <end position="301"/>
    </location>
</feature>
<accession>A1S3K5</accession>
<proteinExistence type="predicted"/>
<dbReference type="InterPro" id="IPR014982">
    <property type="entry name" value="GSCFA"/>
</dbReference>
<reference evidence="2 3" key="1">
    <citation type="submission" date="2006-12" db="EMBL/GenBank/DDBJ databases">
        <title>Complete sequence of Shewanella amazonensis SB2B.</title>
        <authorList>
            <consortium name="US DOE Joint Genome Institute"/>
            <person name="Copeland A."/>
            <person name="Lucas S."/>
            <person name="Lapidus A."/>
            <person name="Barry K."/>
            <person name="Detter J.C."/>
            <person name="Glavina del Rio T."/>
            <person name="Hammon N."/>
            <person name="Israni S."/>
            <person name="Dalin E."/>
            <person name="Tice H."/>
            <person name="Pitluck S."/>
            <person name="Munk A.C."/>
            <person name="Brettin T."/>
            <person name="Bruce D."/>
            <person name="Han C."/>
            <person name="Tapia R."/>
            <person name="Gilna P."/>
            <person name="Schmutz J."/>
            <person name="Larimer F."/>
            <person name="Land M."/>
            <person name="Hauser L."/>
            <person name="Kyrpides N."/>
            <person name="Mikhailova N."/>
            <person name="Fredrickson J."/>
            <person name="Richardson P."/>
        </authorList>
    </citation>
    <scope>NUCLEOTIDE SEQUENCE [LARGE SCALE GENOMIC DNA]</scope>
    <source>
        <strain evidence="3">ATCC BAA-1098 / SB2B</strain>
    </source>
</reference>
<dbReference type="HOGENOM" id="CLU_473977_0_0_6"/>
<evidence type="ECO:0000313" key="2">
    <source>
        <dbReference type="EMBL" id="ABL98961.1"/>
    </source>
</evidence>